<comment type="caution">
    <text evidence="1">The sequence shown here is derived from an EMBL/GenBank/DDBJ whole genome shotgun (WGS) entry which is preliminary data.</text>
</comment>
<dbReference type="Gene3D" id="2.60.40.1820">
    <property type="match status" value="1"/>
</dbReference>
<dbReference type="EMBL" id="JBHULE010000004">
    <property type="protein sequence ID" value="MFD2561781.1"/>
    <property type="molecule type" value="Genomic_DNA"/>
</dbReference>
<dbReference type="RefSeq" id="WP_378289800.1">
    <property type="nucleotide sequence ID" value="NZ_JBHULE010000004.1"/>
</dbReference>
<dbReference type="SUPFAM" id="SSF117070">
    <property type="entry name" value="LEA14-like"/>
    <property type="match status" value="1"/>
</dbReference>
<accession>A0ABW5LBY0</accession>
<evidence type="ECO:0000313" key="1">
    <source>
        <dbReference type="EMBL" id="MFD2561781.1"/>
    </source>
</evidence>
<protein>
    <recommendedName>
        <fullName evidence="3">Late embryogenesis abundant protein LEA-2 subgroup domain-containing protein</fullName>
    </recommendedName>
</protein>
<reference evidence="2" key="1">
    <citation type="journal article" date="2019" name="Int. J. Syst. Evol. Microbiol.">
        <title>The Global Catalogue of Microorganisms (GCM) 10K type strain sequencing project: providing services to taxonomists for standard genome sequencing and annotation.</title>
        <authorList>
            <consortium name="The Broad Institute Genomics Platform"/>
            <consortium name="The Broad Institute Genome Sequencing Center for Infectious Disease"/>
            <person name="Wu L."/>
            <person name="Ma J."/>
        </authorList>
    </citation>
    <scope>NUCLEOTIDE SEQUENCE [LARGE SCALE GENOMIC DNA]</scope>
    <source>
        <strain evidence="2">KCTC 52274</strain>
    </source>
</reference>
<sequence>MKKLFLLSTIFAVITSCSLSKKPEFKYVANIDVKNVSMRNVTIQADAVFNNPNNLNGTLSVEDIHVFVDNIDVGTISSQEFDVPSKREFTIPLKGTFSLSKIYEENKNNLLGSVLKMVQTDSLLIHYKGNIRYRFGSFSYPYKIDKEQKISLKY</sequence>
<name>A0ABW5LBY0_9FLAO</name>
<evidence type="ECO:0008006" key="3">
    <source>
        <dbReference type="Google" id="ProtNLM"/>
    </source>
</evidence>
<organism evidence="1 2">
    <name type="scientific">Aquimarina rubra</name>
    <dbReference type="NCBI Taxonomy" id="1920033"/>
    <lineage>
        <taxon>Bacteria</taxon>
        <taxon>Pseudomonadati</taxon>
        <taxon>Bacteroidota</taxon>
        <taxon>Flavobacteriia</taxon>
        <taxon>Flavobacteriales</taxon>
        <taxon>Flavobacteriaceae</taxon>
        <taxon>Aquimarina</taxon>
    </lineage>
</organism>
<keyword evidence="2" id="KW-1185">Reference proteome</keyword>
<dbReference type="PROSITE" id="PS51257">
    <property type="entry name" value="PROKAR_LIPOPROTEIN"/>
    <property type="match status" value="1"/>
</dbReference>
<dbReference type="Proteomes" id="UP001597319">
    <property type="component" value="Unassembled WGS sequence"/>
</dbReference>
<evidence type="ECO:0000313" key="2">
    <source>
        <dbReference type="Proteomes" id="UP001597319"/>
    </source>
</evidence>
<gene>
    <name evidence="1" type="ORF">ACFSR1_03800</name>
</gene>
<proteinExistence type="predicted"/>